<dbReference type="OrthoDB" id="10251727at2759"/>
<dbReference type="CDD" id="cd00403">
    <property type="entry name" value="Ribosomal_L1"/>
    <property type="match status" value="1"/>
</dbReference>
<dbReference type="STRING" id="307507.A0A2V0P4U4"/>
<dbReference type="SUPFAM" id="SSF56808">
    <property type="entry name" value="Ribosomal protein L1"/>
    <property type="match status" value="1"/>
</dbReference>
<sequence>MPAAATAAAAAAPPAPPPAAAAAALAAAARLPGLRRDQVERAVASLIKHAADRSAAGAGARLFDDDEFVYVTVALKRSPRPGGPVKVKPIRLPVPHPLLTAAGAEVCLFVKDKKGEGHKAAKARLAKFTGRGGVAKIIGLSKLRTKYESHEAKRQLCGQYDLFLADERILPSLPKLIGKSFFKRRKAPVPVDITAASFPDAVRRAVEESAYMTPPAGSCVSVRAARAGLGAAAAAENVLAVIAGVAARVPKKWGNVQAVYVKTGESVALPVYQTLPDKPVRIDAAGGGAGAAAEAAAGAGGSGSEEEEEEEARPAPAAAKAKAKGKVAATATAAGGAAKRQRGKEPAAAAPRPKAAAAAAAPRPKAAAAAPRPKAAAAAGGRRR</sequence>
<evidence type="ECO:0000313" key="3">
    <source>
        <dbReference type="Proteomes" id="UP000247498"/>
    </source>
</evidence>
<dbReference type="Gene3D" id="3.40.50.790">
    <property type="match status" value="1"/>
</dbReference>
<evidence type="ECO:0000256" key="1">
    <source>
        <dbReference type="SAM" id="MobiDB-lite"/>
    </source>
</evidence>
<dbReference type="InterPro" id="IPR023674">
    <property type="entry name" value="Ribosomal_uL1-like"/>
</dbReference>
<comment type="caution">
    <text evidence="2">The sequence shown here is derived from an EMBL/GenBank/DDBJ whole genome shotgun (WGS) entry which is preliminary data.</text>
</comment>
<protein>
    <submittedName>
        <fullName evidence="2">Uncharacterized protein</fullName>
    </submittedName>
</protein>
<dbReference type="InterPro" id="IPR028364">
    <property type="entry name" value="Ribosomal_uL1/biogenesis"/>
</dbReference>
<dbReference type="AlphaFoldDB" id="A0A2V0P4U4"/>
<evidence type="ECO:0000313" key="2">
    <source>
        <dbReference type="EMBL" id="GBF94901.1"/>
    </source>
</evidence>
<organism evidence="2 3">
    <name type="scientific">Raphidocelis subcapitata</name>
    <dbReference type="NCBI Taxonomy" id="307507"/>
    <lineage>
        <taxon>Eukaryota</taxon>
        <taxon>Viridiplantae</taxon>
        <taxon>Chlorophyta</taxon>
        <taxon>core chlorophytes</taxon>
        <taxon>Chlorophyceae</taxon>
        <taxon>CS clade</taxon>
        <taxon>Sphaeropleales</taxon>
        <taxon>Selenastraceae</taxon>
        <taxon>Raphidocelis</taxon>
    </lineage>
</organism>
<dbReference type="InParanoid" id="A0A2V0P4U4"/>
<feature type="region of interest" description="Disordered" evidence="1">
    <location>
        <begin position="293"/>
        <end position="384"/>
    </location>
</feature>
<dbReference type="FunCoup" id="A0A2V0P4U4">
    <property type="interactions" value="1772"/>
</dbReference>
<dbReference type="Pfam" id="PF00687">
    <property type="entry name" value="Ribosomal_L1"/>
    <property type="match status" value="1"/>
</dbReference>
<dbReference type="Proteomes" id="UP000247498">
    <property type="component" value="Unassembled WGS sequence"/>
</dbReference>
<gene>
    <name evidence="2" type="ORF">Rsub_08144</name>
</gene>
<feature type="compositionally biased region" description="Low complexity" evidence="1">
    <location>
        <begin position="346"/>
        <end position="384"/>
    </location>
</feature>
<keyword evidence="3" id="KW-1185">Reference proteome</keyword>
<name>A0A2V0P4U4_9CHLO</name>
<dbReference type="InterPro" id="IPR016095">
    <property type="entry name" value="Ribosomal_uL1_3-a/b-sand"/>
</dbReference>
<feature type="compositionally biased region" description="Low complexity" evidence="1">
    <location>
        <begin position="314"/>
        <end position="338"/>
    </location>
</feature>
<proteinExistence type="predicted"/>
<dbReference type="EMBL" id="BDRX01000057">
    <property type="protein sequence ID" value="GBF94901.1"/>
    <property type="molecule type" value="Genomic_DNA"/>
</dbReference>
<accession>A0A2V0P4U4</accession>
<reference evidence="2 3" key="1">
    <citation type="journal article" date="2018" name="Sci. Rep.">
        <title>Raphidocelis subcapitata (=Pseudokirchneriella subcapitata) provides an insight into genome evolution and environmental adaptations in the Sphaeropleales.</title>
        <authorList>
            <person name="Suzuki S."/>
            <person name="Yamaguchi H."/>
            <person name="Nakajima N."/>
            <person name="Kawachi M."/>
        </authorList>
    </citation>
    <scope>NUCLEOTIDE SEQUENCE [LARGE SCALE GENOMIC DNA]</scope>
    <source>
        <strain evidence="2 3">NIES-35</strain>
    </source>
</reference>